<gene>
    <name evidence="5" type="ORF">BSTOLATCC_MIC45659</name>
</gene>
<dbReference type="Gene3D" id="2.130.10.10">
    <property type="entry name" value="YVTN repeat-like/Quinoprotein amine dehydrogenase"/>
    <property type="match status" value="1"/>
</dbReference>
<evidence type="ECO:0000313" key="6">
    <source>
        <dbReference type="Proteomes" id="UP001162131"/>
    </source>
</evidence>
<evidence type="ECO:0000313" key="5">
    <source>
        <dbReference type="EMBL" id="CAG9328204.1"/>
    </source>
</evidence>
<dbReference type="PROSITE" id="PS50294">
    <property type="entry name" value="WD_REPEATS_REGION"/>
    <property type="match status" value="1"/>
</dbReference>
<dbReference type="InterPro" id="IPR052416">
    <property type="entry name" value="GTF3C_component"/>
</dbReference>
<comment type="caution">
    <text evidence="5">The sequence shown here is derived from an EMBL/GenBank/DDBJ whole genome shotgun (WGS) entry which is preliminary data.</text>
</comment>
<dbReference type="PANTHER" id="PTHR15052:SF2">
    <property type="entry name" value="GENERAL TRANSCRIPTION FACTOR 3C POLYPEPTIDE 2"/>
    <property type="match status" value="1"/>
</dbReference>
<dbReference type="Proteomes" id="UP001162131">
    <property type="component" value="Unassembled WGS sequence"/>
</dbReference>
<feature type="repeat" description="WD" evidence="4">
    <location>
        <begin position="283"/>
        <end position="315"/>
    </location>
</feature>
<dbReference type="EMBL" id="CAJZBQ010000045">
    <property type="protein sequence ID" value="CAG9328204.1"/>
    <property type="molecule type" value="Genomic_DNA"/>
</dbReference>
<dbReference type="InterPro" id="IPR001680">
    <property type="entry name" value="WD40_rpt"/>
</dbReference>
<keyword evidence="2" id="KW-0804">Transcription</keyword>
<dbReference type="GO" id="GO:0000127">
    <property type="term" value="C:transcription factor TFIIIC complex"/>
    <property type="evidence" value="ECO:0007669"/>
    <property type="project" value="TreeGrafter"/>
</dbReference>
<dbReference type="InterPro" id="IPR015943">
    <property type="entry name" value="WD40/YVTN_repeat-like_dom_sf"/>
</dbReference>
<evidence type="ECO:0000256" key="4">
    <source>
        <dbReference type="PROSITE-ProRule" id="PRU00221"/>
    </source>
</evidence>
<accession>A0AAU9JUR3</accession>
<reference evidence="5" key="1">
    <citation type="submission" date="2021-09" db="EMBL/GenBank/DDBJ databases">
        <authorList>
            <consortium name="AG Swart"/>
            <person name="Singh M."/>
            <person name="Singh A."/>
            <person name="Seah K."/>
            <person name="Emmerich C."/>
        </authorList>
    </citation>
    <scope>NUCLEOTIDE SEQUENCE</scope>
    <source>
        <strain evidence="5">ATCC30299</strain>
    </source>
</reference>
<keyword evidence="3" id="KW-0539">Nucleus</keyword>
<dbReference type="InterPro" id="IPR036322">
    <property type="entry name" value="WD40_repeat_dom_sf"/>
</dbReference>
<dbReference type="PANTHER" id="PTHR15052">
    <property type="entry name" value="RNA POLYMERASE III TRANSCRIPTION INITIATION FACTOR COMPLEX SUBUNIT"/>
    <property type="match status" value="1"/>
</dbReference>
<dbReference type="GO" id="GO:0005634">
    <property type="term" value="C:nucleus"/>
    <property type="evidence" value="ECO:0007669"/>
    <property type="project" value="UniProtKB-SubCell"/>
</dbReference>
<dbReference type="PROSITE" id="PS50082">
    <property type="entry name" value="WD_REPEATS_2"/>
    <property type="match status" value="1"/>
</dbReference>
<evidence type="ECO:0000256" key="2">
    <source>
        <dbReference type="ARBA" id="ARBA00023163"/>
    </source>
</evidence>
<organism evidence="5 6">
    <name type="scientific">Blepharisma stoltei</name>
    <dbReference type="NCBI Taxonomy" id="1481888"/>
    <lineage>
        <taxon>Eukaryota</taxon>
        <taxon>Sar</taxon>
        <taxon>Alveolata</taxon>
        <taxon>Ciliophora</taxon>
        <taxon>Postciliodesmatophora</taxon>
        <taxon>Heterotrichea</taxon>
        <taxon>Heterotrichida</taxon>
        <taxon>Blepharismidae</taxon>
        <taxon>Blepharisma</taxon>
    </lineage>
</organism>
<dbReference type="GO" id="GO:0006383">
    <property type="term" value="P:transcription by RNA polymerase III"/>
    <property type="evidence" value="ECO:0007669"/>
    <property type="project" value="TreeGrafter"/>
</dbReference>
<protein>
    <submittedName>
        <fullName evidence="5">Uncharacterized protein</fullName>
    </submittedName>
</protein>
<comment type="subcellular location">
    <subcellularLocation>
        <location evidence="1">Nucleus</location>
    </subcellularLocation>
</comment>
<keyword evidence="6" id="KW-1185">Reference proteome</keyword>
<dbReference type="SUPFAM" id="SSF50978">
    <property type="entry name" value="WD40 repeat-like"/>
    <property type="match status" value="1"/>
</dbReference>
<proteinExistence type="predicted"/>
<keyword evidence="4" id="KW-0853">WD repeat</keyword>
<name>A0AAU9JUR3_9CILI</name>
<dbReference type="Pfam" id="PF00400">
    <property type="entry name" value="WD40"/>
    <property type="match status" value="1"/>
</dbReference>
<sequence>MVKRKQSKALPGKRFCKQCEQMIPIHSRVCQFCNAPQYTIQQIAKEYKKRLKAITDDDDVLDKYKNLFTKDNPFITELKDQTMYFEDLPKEIAVGNEIEVLVNGTSKHIGYLEAEKIDKISVINAGGDTVSLAWAFRSDDAQYLAISTLPYGEKLYYGHVYQGYGIIQIWKIAESPSFSYGIVHYGKAALDMKWLPAYNTASDIIGTLAVALANGEIHIYNPIIVDSQTKALNIAPIETFSIPELVFSCIVWIDPVNSLAAGTQDGSIFIFRSCSSKPVLSIFSAHKLPISSINWCNSSSCIASCSLDGLLKLWDKEGKVLDEICSSKRWSYHLCSNPLGTYLFFDNDGAISPHKVVKLEGRKIKNKKYVNLSSEATLSTCFSPVSSYAYIASVDGFIAGIFLSELEKSFKKRKSPWSRHCKIVSQSIGDVITIESSKHQSSLEKTPKKSLCDFASAITHIELTLRGNSDIIAWGGRICGIMELN</sequence>
<dbReference type="SMART" id="SM00320">
    <property type="entry name" value="WD40"/>
    <property type="match status" value="2"/>
</dbReference>
<dbReference type="AlphaFoldDB" id="A0AAU9JUR3"/>
<evidence type="ECO:0000256" key="3">
    <source>
        <dbReference type="ARBA" id="ARBA00023242"/>
    </source>
</evidence>
<evidence type="ECO:0000256" key="1">
    <source>
        <dbReference type="ARBA" id="ARBA00004123"/>
    </source>
</evidence>